<sequence length="181" mass="20127">MAARKRNVSPSKDNVIEKSRKEIKKAKRDINETSLATNKYGAILGIFILIFGIIYAALYGNYIYKRKTGQTTSALRHENPFANIGNINNLDIEAFRKAIKFDENGKITFSEEDMEKFKDAFADATANENAENAENADNAEVPPKENENIEEVGNENENENGESGAEAKAENEAADDTTKNE</sequence>
<accession>A0A1Y1VU22</accession>
<evidence type="ECO:0000313" key="3">
    <source>
        <dbReference type="EMBL" id="ORX64516.1"/>
    </source>
</evidence>
<proteinExistence type="predicted"/>
<feature type="transmembrane region" description="Helical" evidence="2">
    <location>
        <begin position="40"/>
        <end position="58"/>
    </location>
</feature>
<organism evidence="3 4">
    <name type="scientific">Anaeromyces robustus</name>
    <dbReference type="NCBI Taxonomy" id="1754192"/>
    <lineage>
        <taxon>Eukaryota</taxon>
        <taxon>Fungi</taxon>
        <taxon>Fungi incertae sedis</taxon>
        <taxon>Chytridiomycota</taxon>
        <taxon>Chytridiomycota incertae sedis</taxon>
        <taxon>Neocallimastigomycetes</taxon>
        <taxon>Neocallimastigales</taxon>
        <taxon>Neocallimastigaceae</taxon>
        <taxon>Anaeromyces</taxon>
    </lineage>
</organism>
<evidence type="ECO:0000256" key="2">
    <source>
        <dbReference type="SAM" id="Phobius"/>
    </source>
</evidence>
<evidence type="ECO:0000256" key="1">
    <source>
        <dbReference type="SAM" id="MobiDB-lite"/>
    </source>
</evidence>
<reference evidence="3 4" key="1">
    <citation type="submission" date="2016-08" db="EMBL/GenBank/DDBJ databases">
        <title>A Parts List for Fungal Cellulosomes Revealed by Comparative Genomics.</title>
        <authorList>
            <consortium name="DOE Joint Genome Institute"/>
            <person name="Haitjema C.H."/>
            <person name="Gilmore S.P."/>
            <person name="Henske J.K."/>
            <person name="Solomon K.V."/>
            <person name="De Groot R."/>
            <person name="Kuo A."/>
            <person name="Mondo S.J."/>
            <person name="Salamov A.A."/>
            <person name="Labutti K."/>
            <person name="Zhao Z."/>
            <person name="Chiniquy J."/>
            <person name="Barry K."/>
            <person name="Brewer H.M."/>
            <person name="Purvine S.O."/>
            <person name="Wright A.T."/>
            <person name="Boxma B."/>
            <person name="Van Alen T."/>
            <person name="Hackstein J.H."/>
            <person name="Baker S.E."/>
            <person name="Grigoriev I.V."/>
            <person name="O'Malley M.A."/>
        </authorList>
    </citation>
    <scope>NUCLEOTIDE SEQUENCE [LARGE SCALE GENOMIC DNA]</scope>
    <source>
        <strain evidence="3 4">S4</strain>
    </source>
</reference>
<evidence type="ECO:0000313" key="4">
    <source>
        <dbReference type="Proteomes" id="UP000193944"/>
    </source>
</evidence>
<keyword evidence="2" id="KW-1133">Transmembrane helix</keyword>
<dbReference type="EMBL" id="MCFG01000520">
    <property type="protein sequence ID" value="ORX64516.1"/>
    <property type="molecule type" value="Genomic_DNA"/>
</dbReference>
<gene>
    <name evidence="3" type="ORF">BCR32DRAFT_251083</name>
</gene>
<dbReference type="Proteomes" id="UP000193944">
    <property type="component" value="Unassembled WGS sequence"/>
</dbReference>
<reference evidence="3 4" key="2">
    <citation type="submission" date="2016-08" db="EMBL/GenBank/DDBJ databases">
        <title>Pervasive Adenine N6-methylation of Active Genes in Fungi.</title>
        <authorList>
            <consortium name="DOE Joint Genome Institute"/>
            <person name="Mondo S.J."/>
            <person name="Dannebaum R.O."/>
            <person name="Kuo R.C."/>
            <person name="Labutti K."/>
            <person name="Haridas S."/>
            <person name="Kuo A."/>
            <person name="Salamov A."/>
            <person name="Ahrendt S.R."/>
            <person name="Lipzen A."/>
            <person name="Sullivan W."/>
            <person name="Andreopoulos W.B."/>
            <person name="Clum A."/>
            <person name="Lindquist E."/>
            <person name="Daum C."/>
            <person name="Ramamoorthy G.K."/>
            <person name="Gryganskyi A."/>
            <person name="Culley D."/>
            <person name="Magnuson J.K."/>
            <person name="James T.Y."/>
            <person name="O'Malley M.A."/>
            <person name="Stajich J.E."/>
            <person name="Spatafora J.W."/>
            <person name="Visel A."/>
            <person name="Grigoriev I.V."/>
        </authorList>
    </citation>
    <scope>NUCLEOTIDE SEQUENCE [LARGE SCALE GENOMIC DNA]</scope>
    <source>
        <strain evidence="3 4">S4</strain>
    </source>
</reference>
<dbReference type="AlphaFoldDB" id="A0A1Y1VU22"/>
<feature type="compositionally biased region" description="Acidic residues" evidence="1">
    <location>
        <begin position="148"/>
        <end position="160"/>
    </location>
</feature>
<feature type="region of interest" description="Disordered" evidence="1">
    <location>
        <begin position="124"/>
        <end position="181"/>
    </location>
</feature>
<keyword evidence="2" id="KW-0472">Membrane</keyword>
<keyword evidence="2" id="KW-0812">Transmembrane</keyword>
<feature type="compositionally biased region" description="Basic and acidic residues" evidence="1">
    <location>
        <begin position="165"/>
        <end position="181"/>
    </location>
</feature>
<dbReference type="OrthoDB" id="2154362at2759"/>
<protein>
    <submittedName>
        <fullName evidence="3">Uncharacterized protein</fullName>
    </submittedName>
</protein>
<feature type="compositionally biased region" description="Low complexity" evidence="1">
    <location>
        <begin position="124"/>
        <end position="140"/>
    </location>
</feature>
<name>A0A1Y1VU22_9FUNG</name>
<keyword evidence="4" id="KW-1185">Reference proteome</keyword>
<comment type="caution">
    <text evidence="3">The sequence shown here is derived from an EMBL/GenBank/DDBJ whole genome shotgun (WGS) entry which is preliminary data.</text>
</comment>